<reference evidence="1" key="1">
    <citation type="submission" date="2024-03" db="EMBL/GenBank/DDBJ databases">
        <title>Deinococcus weizhi sp. nov., isolated from human skin.</title>
        <authorList>
            <person name="Wei Z."/>
            <person name="Tian F."/>
            <person name="Yang C."/>
            <person name="Xin L.T."/>
            <person name="Wen Z.J."/>
            <person name="Lan K.C."/>
            <person name="Yu L."/>
            <person name="Zhe W."/>
            <person name="Dan F.D."/>
            <person name="Jun W."/>
            <person name="Rui Z."/>
            <person name="Yong X.J."/>
            <person name="Ting Y."/>
            <person name="Wei X."/>
            <person name="Xu Z.G."/>
            <person name="Xin Z."/>
            <person name="Dong F.G."/>
            <person name="Ni X.M."/>
            <person name="Zheng M.G."/>
            <person name="Chun Y."/>
            <person name="Qian W.X."/>
        </authorList>
    </citation>
    <scope>NUCLEOTIDE SEQUENCE</scope>
    <source>
        <strain evidence="1">VB142</strain>
    </source>
</reference>
<organism evidence="1">
    <name type="scientific">Deinococcus sp. VB142</name>
    <dbReference type="NCBI Taxonomy" id="3112952"/>
    <lineage>
        <taxon>Bacteria</taxon>
        <taxon>Thermotogati</taxon>
        <taxon>Deinococcota</taxon>
        <taxon>Deinococci</taxon>
        <taxon>Deinococcales</taxon>
        <taxon>Deinococcaceae</taxon>
        <taxon>Deinococcus</taxon>
    </lineage>
</organism>
<dbReference type="EMBL" id="CP149783">
    <property type="protein sequence ID" value="WYF46385.1"/>
    <property type="molecule type" value="Genomic_DNA"/>
</dbReference>
<proteinExistence type="predicted"/>
<gene>
    <name evidence="1" type="ORF">WDJ50_15100</name>
</gene>
<dbReference type="RefSeq" id="WP_339097861.1">
    <property type="nucleotide sequence ID" value="NZ_CP149783.1"/>
</dbReference>
<evidence type="ECO:0000313" key="1">
    <source>
        <dbReference type="EMBL" id="WYF46385.1"/>
    </source>
</evidence>
<accession>A0AAU6Q6V5</accession>
<protein>
    <submittedName>
        <fullName evidence="1">Uncharacterized protein</fullName>
    </submittedName>
</protein>
<sequence>MTTPGLPTQLGRMFTLSEAQSCAVHVLHGRLHLKAAVRAGKQMLLVWPDQGRAPGSRELEELGEDAGFFDPLVRPWPIPASKQAVVITEGFRGQTCHHEWGMLTHFDARSSYGASCTCQRCRVSLTWEARRRGQQTTWLYDGCWVLRGHIWQRWAELGPASGELGPQAHH</sequence>
<name>A0AAU6Q6V5_9DEIO</name>
<dbReference type="AlphaFoldDB" id="A0AAU6Q6V5"/>